<dbReference type="EMBL" id="ABMABF030000002">
    <property type="protein sequence ID" value="EMJ5133122.1"/>
    <property type="molecule type" value="Genomic_DNA"/>
</dbReference>
<dbReference type="Gene3D" id="1.10.555.10">
    <property type="entry name" value="Rho GTPase activation protein"/>
    <property type="match status" value="1"/>
</dbReference>
<dbReference type="InterPro" id="IPR000198">
    <property type="entry name" value="RhoGAP_dom"/>
</dbReference>
<organism evidence="3">
    <name type="scientific">Providencia stuartii</name>
    <dbReference type="NCBI Taxonomy" id="588"/>
    <lineage>
        <taxon>Bacteria</taxon>
        <taxon>Pseudomonadati</taxon>
        <taxon>Pseudomonadota</taxon>
        <taxon>Gammaproteobacteria</taxon>
        <taxon>Enterobacterales</taxon>
        <taxon>Morganellaceae</taxon>
        <taxon>Providencia</taxon>
    </lineage>
</organism>
<evidence type="ECO:0000313" key="3">
    <source>
        <dbReference type="EMBL" id="EMJ5136644.1"/>
    </source>
</evidence>
<proteinExistence type="predicted"/>
<dbReference type="GO" id="GO:0007165">
    <property type="term" value="P:signal transduction"/>
    <property type="evidence" value="ECO:0007669"/>
    <property type="project" value="InterPro"/>
</dbReference>
<dbReference type="SUPFAM" id="SSF48350">
    <property type="entry name" value="GTPase activation domain, GAP"/>
    <property type="match status" value="1"/>
</dbReference>
<reference evidence="3" key="1">
    <citation type="submission" date="2024-02" db="EMBL/GenBank/DDBJ databases">
        <authorList>
            <consortium name="Clinical and Environmental Microbiology Branch: Whole genome sequencing antimicrobial resistance pathogens in the healthcare setting"/>
        </authorList>
    </citation>
    <scope>NUCLEOTIDE SEQUENCE</scope>
    <source>
        <strain evidence="3">2021GO-0154</strain>
    </source>
</reference>
<dbReference type="PROSITE" id="PS50238">
    <property type="entry name" value="RHOGAP"/>
    <property type="match status" value="1"/>
</dbReference>
<dbReference type="EMBL" id="ABMABF030000046">
    <property type="protein sequence ID" value="EMJ5136644.1"/>
    <property type="molecule type" value="Genomic_DNA"/>
</dbReference>
<comment type="caution">
    <text evidence="3">The sequence shown here is derived from an EMBL/GenBank/DDBJ whole genome shotgun (WGS) entry which is preliminary data.</text>
</comment>
<name>A0AAI9DFV5_PROST</name>
<evidence type="ECO:0000313" key="2">
    <source>
        <dbReference type="EMBL" id="EMJ5133122.1"/>
    </source>
</evidence>
<feature type="domain" description="Rho-GAP" evidence="1">
    <location>
        <begin position="236"/>
        <end position="416"/>
    </location>
</feature>
<dbReference type="InterPro" id="IPR008936">
    <property type="entry name" value="Rho_GTPase_activation_prot"/>
</dbReference>
<protein>
    <recommendedName>
        <fullName evidence="1">Rho-GAP domain-containing protein</fullName>
    </recommendedName>
</protein>
<accession>A0AAI9DFV5</accession>
<dbReference type="Pfam" id="PF00620">
    <property type="entry name" value="RhoGAP"/>
    <property type="match status" value="1"/>
</dbReference>
<gene>
    <name evidence="2" type="ORF">RG298_000796</name>
    <name evidence="3" type="ORF">RG298_004460</name>
</gene>
<sequence length="416" mass="47900">MSILNKSMRNSIPAPVSNISREQNPFSVRKSPNYFSQCITAISNKITSICYAIRGKKTPIIFENPIYQKGYTLREENRLTKLDDLIQDNSISTPAEVITYSQLKQDWEKNKELHFGKKSPTFEEAQDVFNFYSTNLDKHPDFFKKIIPTILEILDRPDIYNKNVDDLALLVAFNTSYIDMETYDLTAQQDNSDFQYVKHLITAEYTKHKEAVTRTQAEETSKDKAQRIYTRNKEAIDMDNSLSGSDLSILYKINYLVSSLISDPRYLQQEGLFRRSGVQSKSATLSRNIDAQNFSSPTFQLEESKVNSAISAIKRLQKQLFEQNNTEKHKVITQLEHFKQTGNVKPFAELDYITRICMPLYKEIVNNAEKNKMDSDNVAKIVAGSYLYAYPAGSENSIDMTWIMTLTQFSKKMIDL</sequence>
<dbReference type="AlphaFoldDB" id="A0AAI9DFV5"/>
<evidence type="ECO:0000259" key="1">
    <source>
        <dbReference type="PROSITE" id="PS50238"/>
    </source>
</evidence>